<evidence type="ECO:0000256" key="1">
    <source>
        <dbReference type="SAM" id="Phobius"/>
    </source>
</evidence>
<dbReference type="Proteomes" id="UP000315471">
    <property type="component" value="Unassembled WGS sequence"/>
</dbReference>
<accession>A0A5C6EDD2</accession>
<dbReference type="AlphaFoldDB" id="A0A5C6EDD2"/>
<evidence type="ECO:0000313" key="4">
    <source>
        <dbReference type="Proteomes" id="UP000315471"/>
    </source>
</evidence>
<keyword evidence="1" id="KW-0812">Transmembrane</keyword>
<gene>
    <name evidence="3" type="ORF">Q31b_08870</name>
</gene>
<keyword evidence="2" id="KW-0732">Signal</keyword>
<feature type="signal peptide" evidence="2">
    <location>
        <begin position="1"/>
        <end position="28"/>
    </location>
</feature>
<keyword evidence="4" id="KW-1185">Reference proteome</keyword>
<keyword evidence="1" id="KW-1133">Transmembrane helix</keyword>
<evidence type="ECO:0000313" key="3">
    <source>
        <dbReference type="EMBL" id="TWU45711.1"/>
    </source>
</evidence>
<proteinExistence type="predicted"/>
<evidence type="ECO:0008006" key="5">
    <source>
        <dbReference type="Google" id="ProtNLM"/>
    </source>
</evidence>
<comment type="caution">
    <text evidence="3">The sequence shown here is derived from an EMBL/GenBank/DDBJ whole genome shotgun (WGS) entry which is preliminary data.</text>
</comment>
<sequence precursor="true">MRCRLLIRWFVRLHILLAILLTIPPADAIAADDALLTVKRGLTGRLAFSHPSGTLQAMPNQKMDAEVLVRVERVDPLNRDRQPDQPHDYTLWFFGTVAGDYDLSRLVVKHDGSPLTDADALPTMPVKVVSDLPPDRGTSLYEIDDPILRAPRGYRAILLTFALLWACVPVVWVLSRWWSRRPESPSIVQYKPTLSDRLRPLIQQASRGELTVQQQGQLELLLYAYWRQRLGLSDSVVGALPVLRRHHEAGHLLRTLEGWLHADESARIDLDADAIESLLAPYQESEALGGAV</sequence>
<protein>
    <recommendedName>
        <fullName evidence="5">MxaA protein</fullName>
    </recommendedName>
</protein>
<keyword evidence="1" id="KW-0472">Membrane</keyword>
<dbReference type="OrthoDB" id="269212at2"/>
<reference evidence="3 4" key="1">
    <citation type="submission" date="2019-02" db="EMBL/GenBank/DDBJ databases">
        <title>Deep-cultivation of Planctomycetes and their phenomic and genomic characterization uncovers novel biology.</title>
        <authorList>
            <person name="Wiegand S."/>
            <person name="Jogler M."/>
            <person name="Boedeker C."/>
            <person name="Pinto D."/>
            <person name="Vollmers J."/>
            <person name="Rivas-Marin E."/>
            <person name="Kohn T."/>
            <person name="Peeters S.H."/>
            <person name="Heuer A."/>
            <person name="Rast P."/>
            <person name="Oberbeckmann S."/>
            <person name="Bunk B."/>
            <person name="Jeske O."/>
            <person name="Meyerdierks A."/>
            <person name="Storesund J.E."/>
            <person name="Kallscheuer N."/>
            <person name="Luecker S."/>
            <person name="Lage O.M."/>
            <person name="Pohl T."/>
            <person name="Merkel B.J."/>
            <person name="Hornburger P."/>
            <person name="Mueller R.-W."/>
            <person name="Bruemmer F."/>
            <person name="Labrenz M."/>
            <person name="Spormann A.M."/>
            <person name="Op Den Camp H."/>
            <person name="Overmann J."/>
            <person name="Amann R."/>
            <person name="Jetten M.S.M."/>
            <person name="Mascher T."/>
            <person name="Medema M.H."/>
            <person name="Devos D.P."/>
            <person name="Kaster A.-K."/>
            <person name="Ovreas L."/>
            <person name="Rohde M."/>
            <person name="Galperin M.Y."/>
            <person name="Jogler C."/>
        </authorList>
    </citation>
    <scope>NUCLEOTIDE SEQUENCE [LARGE SCALE GENOMIC DNA]</scope>
    <source>
        <strain evidence="3 4">Q31b</strain>
    </source>
</reference>
<dbReference type="EMBL" id="SJPY01000001">
    <property type="protein sequence ID" value="TWU45711.1"/>
    <property type="molecule type" value="Genomic_DNA"/>
</dbReference>
<organism evidence="3 4">
    <name type="scientific">Novipirellula aureliae</name>
    <dbReference type="NCBI Taxonomy" id="2527966"/>
    <lineage>
        <taxon>Bacteria</taxon>
        <taxon>Pseudomonadati</taxon>
        <taxon>Planctomycetota</taxon>
        <taxon>Planctomycetia</taxon>
        <taxon>Pirellulales</taxon>
        <taxon>Pirellulaceae</taxon>
        <taxon>Novipirellula</taxon>
    </lineage>
</organism>
<feature type="transmembrane region" description="Helical" evidence="1">
    <location>
        <begin position="153"/>
        <end position="174"/>
    </location>
</feature>
<dbReference type="RefSeq" id="WP_146598366.1">
    <property type="nucleotide sequence ID" value="NZ_SJPY01000001.1"/>
</dbReference>
<feature type="chain" id="PRO_5022957506" description="MxaA protein" evidence="2">
    <location>
        <begin position="29"/>
        <end position="292"/>
    </location>
</feature>
<name>A0A5C6EDD2_9BACT</name>
<evidence type="ECO:0000256" key="2">
    <source>
        <dbReference type="SAM" id="SignalP"/>
    </source>
</evidence>